<name>A0A9X1HT64_9BACT</name>
<dbReference type="SUPFAM" id="SSF50475">
    <property type="entry name" value="FMN-binding split barrel"/>
    <property type="match status" value="1"/>
</dbReference>
<reference evidence="3" key="1">
    <citation type="submission" date="2021-09" db="EMBL/GenBank/DDBJ databases">
        <title>Fulvivirga sp. isolated from coastal sediment.</title>
        <authorList>
            <person name="Yu H."/>
        </authorList>
    </citation>
    <scope>NUCLEOTIDE SEQUENCE</scope>
    <source>
        <strain evidence="3">1062</strain>
    </source>
</reference>
<gene>
    <name evidence="1" type="ORF">LDX50_11800</name>
    <name evidence="2" type="ORF">LDX50_17770</name>
    <name evidence="3" type="ORF">LDX50_23490</name>
</gene>
<dbReference type="EMBL" id="JAIXNE010000003">
    <property type="protein sequence ID" value="MCA6076731.1"/>
    <property type="molecule type" value="Genomic_DNA"/>
</dbReference>
<dbReference type="PANTHER" id="PTHR34071:SF2">
    <property type="entry name" value="FLAVIN-NUCLEOTIDE-BINDING PROTEIN"/>
    <property type="match status" value="1"/>
</dbReference>
<dbReference type="RefSeq" id="WP_225698653.1">
    <property type="nucleotide sequence ID" value="NZ_JAIXNE010000002.1"/>
</dbReference>
<evidence type="ECO:0000313" key="3">
    <source>
        <dbReference type="EMBL" id="MCA6077859.1"/>
    </source>
</evidence>
<protein>
    <submittedName>
        <fullName evidence="3">Pyridoxamine 5'-phosphate oxidase family protein</fullName>
    </submittedName>
</protein>
<comment type="caution">
    <text evidence="3">The sequence shown here is derived from an EMBL/GenBank/DDBJ whole genome shotgun (WGS) entry which is preliminary data.</text>
</comment>
<dbReference type="Pfam" id="PF12900">
    <property type="entry name" value="Pyridox_ox_2"/>
    <property type="match status" value="1"/>
</dbReference>
<sequence length="219" mass="24373">MSNSYPINSRNKVKRVPNRGHYDQKTVFEVLDAGEIAHVSFVADGQPFVIPTLYGRSGEVIYIHGSAASRMLKALEVGIPCSVCVTLVDGLVLARSAFHHSMNYRSVVLFGTARKVEGDEKNEALRTISEHLIPGRWNEVREPTDKELKGTMVLRLEIDQASAKIRTGGPKDDTEDYDLPIWAGTVPFKRQVLTPETDPDSKASYDVPESVLNYLKSKE</sequence>
<accession>A0A9X1HT64</accession>
<proteinExistence type="predicted"/>
<dbReference type="Gene3D" id="2.30.110.10">
    <property type="entry name" value="Electron Transport, Fmn-binding Protein, Chain A"/>
    <property type="match status" value="1"/>
</dbReference>
<keyword evidence="4" id="KW-1185">Reference proteome</keyword>
<dbReference type="EMBL" id="JAIXNE010000004">
    <property type="protein sequence ID" value="MCA6077859.1"/>
    <property type="molecule type" value="Genomic_DNA"/>
</dbReference>
<dbReference type="InterPro" id="IPR024747">
    <property type="entry name" value="Pyridox_Oxase-rel"/>
</dbReference>
<evidence type="ECO:0000313" key="4">
    <source>
        <dbReference type="Proteomes" id="UP001139409"/>
    </source>
</evidence>
<evidence type="ECO:0000313" key="2">
    <source>
        <dbReference type="EMBL" id="MCA6076731.1"/>
    </source>
</evidence>
<dbReference type="PANTHER" id="PTHR34071">
    <property type="entry name" value="5-NITROIMIDAZOLE ANTIBIOTICS RESISTANCE PROTEIN, NIMA-FAMILY-RELATED PROTEIN-RELATED"/>
    <property type="match status" value="1"/>
</dbReference>
<dbReference type="Proteomes" id="UP001139409">
    <property type="component" value="Unassembled WGS sequence"/>
</dbReference>
<evidence type="ECO:0000313" key="1">
    <source>
        <dbReference type="EMBL" id="MCA6075554.1"/>
    </source>
</evidence>
<organism evidence="3 4">
    <name type="scientific">Fulvivirga sedimenti</name>
    <dbReference type="NCBI Taxonomy" id="2879465"/>
    <lineage>
        <taxon>Bacteria</taxon>
        <taxon>Pseudomonadati</taxon>
        <taxon>Bacteroidota</taxon>
        <taxon>Cytophagia</taxon>
        <taxon>Cytophagales</taxon>
        <taxon>Fulvivirgaceae</taxon>
        <taxon>Fulvivirga</taxon>
    </lineage>
</organism>
<dbReference type="InterPro" id="IPR012349">
    <property type="entry name" value="Split_barrel_FMN-bd"/>
</dbReference>
<dbReference type="AlphaFoldDB" id="A0A9X1HT64"/>
<dbReference type="EMBL" id="JAIXNE010000002">
    <property type="protein sequence ID" value="MCA6075554.1"/>
    <property type="molecule type" value="Genomic_DNA"/>
</dbReference>